<comment type="caution">
    <text evidence="1">The sequence shown here is derived from an EMBL/GenBank/DDBJ whole genome shotgun (WGS) entry which is preliminary data.</text>
</comment>
<dbReference type="Proteomes" id="UP000649739">
    <property type="component" value="Unassembled WGS sequence"/>
</dbReference>
<dbReference type="RefSeq" id="WP_189170169.1">
    <property type="nucleotide sequence ID" value="NZ_BMQB01000004.1"/>
</dbReference>
<dbReference type="PROSITE" id="PS51318">
    <property type="entry name" value="TAT"/>
    <property type="match status" value="1"/>
</dbReference>
<name>A0A8J3B3N9_9ACTN</name>
<reference evidence="1" key="1">
    <citation type="journal article" date="2014" name="Int. J. Syst. Evol. Microbiol.">
        <title>Complete genome sequence of Corynebacterium casei LMG S-19264T (=DSM 44701T), isolated from a smear-ripened cheese.</title>
        <authorList>
            <consortium name="US DOE Joint Genome Institute (JGI-PGF)"/>
            <person name="Walter F."/>
            <person name="Albersmeier A."/>
            <person name="Kalinowski J."/>
            <person name="Ruckert C."/>
        </authorList>
    </citation>
    <scope>NUCLEOTIDE SEQUENCE</scope>
    <source>
        <strain evidence="1">JCM 3090</strain>
    </source>
</reference>
<reference evidence="1" key="2">
    <citation type="submission" date="2020-09" db="EMBL/GenBank/DDBJ databases">
        <authorList>
            <person name="Sun Q."/>
            <person name="Ohkuma M."/>
        </authorList>
    </citation>
    <scope>NUCLEOTIDE SEQUENCE</scope>
    <source>
        <strain evidence="1">JCM 3090</strain>
    </source>
</reference>
<keyword evidence="2" id="KW-1185">Reference proteome</keyword>
<evidence type="ECO:0000313" key="1">
    <source>
        <dbReference type="EMBL" id="GGJ93421.1"/>
    </source>
</evidence>
<dbReference type="EMBL" id="BMQB01000004">
    <property type="protein sequence ID" value="GGJ93421.1"/>
    <property type="molecule type" value="Genomic_DNA"/>
</dbReference>
<dbReference type="PANTHER" id="PTHR35399:SF4">
    <property type="entry name" value="MEMBRANE PROTEIN"/>
    <property type="match status" value="1"/>
</dbReference>
<dbReference type="InterPro" id="IPR015943">
    <property type="entry name" value="WD40/YVTN_repeat-like_dom_sf"/>
</dbReference>
<dbReference type="PANTHER" id="PTHR35399">
    <property type="entry name" value="SLR8030 PROTEIN"/>
    <property type="match status" value="1"/>
</dbReference>
<protein>
    <recommendedName>
        <fullName evidence="3">DUF839 domain-containing protein</fullName>
    </recommendedName>
</protein>
<sequence length="386" mass="40408">MDRRHLLRSAVVTGGAATLGFSLPARALAYPALPGASPYGAVGAADARGIKLPAGFTSRIVARSGQTVAGTGYTWHNTPDGGACFADGSGWIYVSNAENSSPNGKVSALRFNSSATITAAYAIGSGMARNCSGGTTPWNTWLTCEEVDNGYVYETDPWGVNAKVQRPAMGRFNHEAAACDPVRNVVYLTEDKPDGGFYRYVPTAWGSASALASGTLQVLKQVGGVLSWATVPDPDGSPTATRYQVAGMKVFNGGEGAYYRNDRCYFTTKGDNRVWVYDAAANTVQTVYDDNVPGAMLTGVDNVTGDAHVGDLYVCEDGGNMEICLITPGDVVATFLQVTGQSSSEICGVAFNPAGSRMYFSSQRGTTGAGTGGITYEISGPFRTSL</sequence>
<organism evidence="1 2">
    <name type="scientific">Pilimelia anulata</name>
    <dbReference type="NCBI Taxonomy" id="53371"/>
    <lineage>
        <taxon>Bacteria</taxon>
        <taxon>Bacillati</taxon>
        <taxon>Actinomycetota</taxon>
        <taxon>Actinomycetes</taxon>
        <taxon>Micromonosporales</taxon>
        <taxon>Micromonosporaceae</taxon>
        <taxon>Pilimelia</taxon>
    </lineage>
</organism>
<dbReference type="Pfam" id="PF05787">
    <property type="entry name" value="PhoX"/>
    <property type="match status" value="1"/>
</dbReference>
<accession>A0A8J3B3N9</accession>
<evidence type="ECO:0008006" key="3">
    <source>
        <dbReference type="Google" id="ProtNLM"/>
    </source>
</evidence>
<gene>
    <name evidence="1" type="ORF">GCM10010123_24090</name>
</gene>
<dbReference type="SUPFAM" id="SSF63825">
    <property type="entry name" value="YWTD domain"/>
    <property type="match status" value="1"/>
</dbReference>
<evidence type="ECO:0000313" key="2">
    <source>
        <dbReference type="Proteomes" id="UP000649739"/>
    </source>
</evidence>
<dbReference type="InterPro" id="IPR008557">
    <property type="entry name" value="PhoX"/>
</dbReference>
<proteinExistence type="predicted"/>
<dbReference type="InterPro" id="IPR006311">
    <property type="entry name" value="TAT_signal"/>
</dbReference>
<dbReference type="AlphaFoldDB" id="A0A8J3B3N9"/>
<dbReference type="Gene3D" id="2.130.10.10">
    <property type="entry name" value="YVTN repeat-like/Quinoprotein amine dehydrogenase"/>
    <property type="match status" value="1"/>
</dbReference>